<name>A0A1H1MUQ8_9CELL</name>
<feature type="transmembrane region" description="Helical" evidence="1">
    <location>
        <begin position="107"/>
        <end position="126"/>
    </location>
</feature>
<dbReference type="AlphaFoldDB" id="A0A1H1MUQ8"/>
<organism evidence="2 3">
    <name type="scientific">Paraoerskovia marina</name>
    <dbReference type="NCBI Taxonomy" id="545619"/>
    <lineage>
        <taxon>Bacteria</taxon>
        <taxon>Bacillati</taxon>
        <taxon>Actinomycetota</taxon>
        <taxon>Actinomycetes</taxon>
        <taxon>Micrococcales</taxon>
        <taxon>Cellulomonadaceae</taxon>
        <taxon>Paraoerskovia</taxon>
    </lineage>
</organism>
<keyword evidence="1" id="KW-1133">Transmembrane helix</keyword>
<dbReference type="Proteomes" id="UP000185663">
    <property type="component" value="Chromosome I"/>
</dbReference>
<keyword evidence="1" id="KW-0812">Transmembrane</keyword>
<feature type="transmembrane region" description="Helical" evidence="1">
    <location>
        <begin position="79"/>
        <end position="98"/>
    </location>
</feature>
<reference evidence="2 3" key="1">
    <citation type="submission" date="2016-10" db="EMBL/GenBank/DDBJ databases">
        <authorList>
            <person name="de Groot N.N."/>
        </authorList>
    </citation>
    <scope>NUCLEOTIDE SEQUENCE [LARGE SCALE GENOMIC DNA]</scope>
    <source>
        <strain evidence="2 3">DSM 22126</strain>
    </source>
</reference>
<accession>A0A1H1MUQ8</accession>
<dbReference type="OrthoDB" id="9803832at2"/>
<protein>
    <submittedName>
        <fullName evidence="2">Putative membrane protein</fullName>
    </submittedName>
</protein>
<keyword evidence="3" id="KW-1185">Reference proteome</keyword>
<sequence length="128" mass="13694">MLVAALILAALAALVHVYIFVLETFRWEDERTRATFGTTAEEAATTRSLAYNQGFYNLFLAIATFVGVAVTPASHEVGFTLIVVGTGSMLAAATVLLLSDRSKIRPAIIQGMFPLTSLLCLAIYALPA</sequence>
<dbReference type="PANTHER" id="PTHR38446:SF1">
    <property type="entry name" value="BLL0914 PROTEIN"/>
    <property type="match status" value="1"/>
</dbReference>
<dbReference type="InterPro" id="IPR009732">
    <property type="entry name" value="DUF1304"/>
</dbReference>
<feature type="transmembrane region" description="Helical" evidence="1">
    <location>
        <begin position="55"/>
        <end position="73"/>
    </location>
</feature>
<dbReference type="Pfam" id="PF06993">
    <property type="entry name" value="DUF1304"/>
    <property type="match status" value="1"/>
</dbReference>
<evidence type="ECO:0000256" key="1">
    <source>
        <dbReference type="SAM" id="Phobius"/>
    </source>
</evidence>
<evidence type="ECO:0000313" key="2">
    <source>
        <dbReference type="EMBL" id="SDR90165.1"/>
    </source>
</evidence>
<dbReference type="eggNOG" id="COG3759">
    <property type="taxonomic scope" value="Bacteria"/>
</dbReference>
<feature type="transmembrane region" description="Helical" evidence="1">
    <location>
        <begin position="6"/>
        <end position="25"/>
    </location>
</feature>
<evidence type="ECO:0000313" key="3">
    <source>
        <dbReference type="Proteomes" id="UP000185663"/>
    </source>
</evidence>
<proteinExistence type="predicted"/>
<dbReference type="RefSeq" id="WP_083371344.1">
    <property type="nucleotide sequence ID" value="NZ_LT629776.1"/>
</dbReference>
<dbReference type="STRING" id="545619.SAMN04489860_0336"/>
<dbReference type="EMBL" id="LT629776">
    <property type="protein sequence ID" value="SDR90165.1"/>
    <property type="molecule type" value="Genomic_DNA"/>
</dbReference>
<keyword evidence="1" id="KW-0472">Membrane</keyword>
<dbReference type="PANTHER" id="PTHR38446">
    <property type="entry name" value="BLL0914 PROTEIN"/>
    <property type="match status" value="1"/>
</dbReference>
<gene>
    <name evidence="2" type="ORF">SAMN04489860_0336</name>
</gene>